<evidence type="ECO:0000313" key="3">
    <source>
        <dbReference type="EMBL" id="VFT88688.1"/>
    </source>
</evidence>
<evidence type="ECO:0000313" key="4">
    <source>
        <dbReference type="Proteomes" id="UP000332933"/>
    </source>
</evidence>
<dbReference type="Proteomes" id="UP000332933">
    <property type="component" value="Unassembled WGS sequence"/>
</dbReference>
<accession>A0A485KUG7</accession>
<dbReference type="PANTHER" id="PTHR31827:SF1">
    <property type="entry name" value="EMB|CAB89363.1"/>
    <property type="match status" value="1"/>
</dbReference>
<feature type="region of interest" description="Disordered" evidence="1">
    <location>
        <begin position="149"/>
        <end position="170"/>
    </location>
</feature>
<evidence type="ECO:0000313" key="2">
    <source>
        <dbReference type="EMBL" id="KAF0697475.1"/>
    </source>
</evidence>
<dbReference type="AlphaFoldDB" id="A0A485KUG7"/>
<reference evidence="3 4" key="1">
    <citation type="submission" date="2019-03" db="EMBL/GenBank/DDBJ databases">
        <authorList>
            <person name="Gaulin E."/>
            <person name="Dumas B."/>
        </authorList>
    </citation>
    <scope>NUCLEOTIDE SEQUENCE [LARGE SCALE GENOMIC DNA]</scope>
    <source>
        <strain evidence="3">CBS 568.67</strain>
    </source>
</reference>
<protein>
    <submittedName>
        <fullName evidence="3">Aste57867_11833 protein</fullName>
    </submittedName>
</protein>
<reference evidence="2" key="2">
    <citation type="submission" date="2019-06" db="EMBL/GenBank/DDBJ databases">
        <title>Genomics analysis of Aphanomyces spp. identifies a new class of oomycete effector associated with host adaptation.</title>
        <authorList>
            <person name="Gaulin E."/>
        </authorList>
    </citation>
    <scope>NUCLEOTIDE SEQUENCE</scope>
    <source>
        <strain evidence="2">CBS 578.67</strain>
    </source>
</reference>
<evidence type="ECO:0000256" key="1">
    <source>
        <dbReference type="SAM" id="MobiDB-lite"/>
    </source>
</evidence>
<keyword evidence="4" id="KW-1185">Reference proteome</keyword>
<name>A0A485KUG7_9STRA</name>
<dbReference type="PANTHER" id="PTHR31827">
    <property type="entry name" value="EMB|CAB89363.1"/>
    <property type="match status" value="1"/>
</dbReference>
<dbReference type="EMBL" id="CAADRA010005336">
    <property type="protein sequence ID" value="VFT88688.1"/>
    <property type="molecule type" value="Genomic_DNA"/>
</dbReference>
<proteinExistence type="predicted"/>
<gene>
    <name evidence="3" type="primary">Aste57867_11833</name>
    <name evidence="2" type="ORF">As57867_011788</name>
    <name evidence="3" type="ORF">ASTE57867_11833</name>
</gene>
<organism evidence="3 4">
    <name type="scientific">Aphanomyces stellatus</name>
    <dbReference type="NCBI Taxonomy" id="120398"/>
    <lineage>
        <taxon>Eukaryota</taxon>
        <taxon>Sar</taxon>
        <taxon>Stramenopiles</taxon>
        <taxon>Oomycota</taxon>
        <taxon>Saprolegniomycetes</taxon>
        <taxon>Saprolegniales</taxon>
        <taxon>Verrucalvaceae</taxon>
        <taxon>Aphanomyces</taxon>
    </lineage>
</organism>
<dbReference type="EMBL" id="VJMH01005315">
    <property type="protein sequence ID" value="KAF0697475.1"/>
    <property type="molecule type" value="Genomic_DNA"/>
</dbReference>
<sequence length="213" mass="23456">MASPPPVAAALTLLADHICLFKDCQQPSVDASGKCLTHKHRLQCITPGCRNQAYARQLCVRHGGKRLCRHPSCTGNARSHGFCCKHGGKSSKKMCEEAGCSNVAHARQRCVRHGGGRKCSIDDCTSYSRYSGYCQRHFSLSNLSWKHNQENETRHSPSAATNDASPSSRRQDMDMFRPMAAKGPCAWKDAEMAFPAVGTPTPTLPPIHMRLYL</sequence>
<feature type="compositionally biased region" description="Polar residues" evidence="1">
    <location>
        <begin position="156"/>
        <end position="168"/>
    </location>
</feature>